<dbReference type="PROSITE" id="PS00395">
    <property type="entry name" value="ALANINE_RACEMASE"/>
    <property type="match status" value="1"/>
</dbReference>
<dbReference type="InterPro" id="IPR000821">
    <property type="entry name" value="Ala_racemase"/>
</dbReference>
<dbReference type="InterPro" id="IPR011079">
    <property type="entry name" value="Ala_racemase_C"/>
</dbReference>
<gene>
    <name evidence="9" type="primary">alr</name>
    <name evidence="9" type="ORF">IAB78_08480</name>
</gene>
<name>A0A9D9J678_9BACT</name>
<sequence>MMTEEKDMKCAGNEDDFSRLEINISNCRYNYKYFRGLLKPSTKLLILVKANAYGHGAVEFASMMESLGADYLAVAYPVEGIELREAGIKVPVLVLTAGTDFFDEIIGYGLEPGIPNMYTLKALCRVLDSKGIRNFPVHLKLDTGMHRLGFMTSEIDELLEFLATTDAVRVKSVYSHLAASEDPLYDDFTESQVSMFLSNAGRISSALGYRPMYHILNSAGIERFPQYQFDMVRLGIGIYGISALPSVKLSPVASFKCKILQIKHLKPEDGTIGYGCCGHIAPAGTVIATIPVGYADGIDRHLGNGHCSFMLNGHRVPTIGNICMDMCMLDITGVKAETGDTVTIFGSDPTASELASILGTIPYEIFTSIPRRIERIIVR</sequence>
<evidence type="ECO:0000313" key="10">
    <source>
        <dbReference type="Proteomes" id="UP000823750"/>
    </source>
</evidence>
<dbReference type="Pfam" id="PF01168">
    <property type="entry name" value="Ala_racemase_N"/>
    <property type="match status" value="1"/>
</dbReference>
<dbReference type="HAMAP" id="MF_01201">
    <property type="entry name" value="Ala_racemase"/>
    <property type="match status" value="1"/>
</dbReference>
<organism evidence="9 10">
    <name type="scientific">Candidatus Cryptobacteroides excrementavium</name>
    <dbReference type="NCBI Taxonomy" id="2840759"/>
    <lineage>
        <taxon>Bacteria</taxon>
        <taxon>Pseudomonadati</taxon>
        <taxon>Bacteroidota</taxon>
        <taxon>Bacteroidia</taxon>
        <taxon>Bacteroidales</taxon>
        <taxon>Candidatus Cryptobacteroides</taxon>
    </lineage>
</organism>
<comment type="function">
    <text evidence="5">Catalyzes the interconversion of L-alanine and D-alanine. May also act on other amino acids.</text>
</comment>
<feature type="binding site" evidence="5 7">
    <location>
        <position position="147"/>
    </location>
    <ligand>
        <name>substrate</name>
    </ligand>
</feature>
<dbReference type="InterPro" id="IPR029066">
    <property type="entry name" value="PLP-binding_barrel"/>
</dbReference>
<dbReference type="Gene3D" id="3.20.20.10">
    <property type="entry name" value="Alanine racemase"/>
    <property type="match status" value="1"/>
</dbReference>
<dbReference type="PANTHER" id="PTHR30511:SF0">
    <property type="entry name" value="ALANINE RACEMASE, CATABOLIC-RELATED"/>
    <property type="match status" value="1"/>
</dbReference>
<evidence type="ECO:0000256" key="6">
    <source>
        <dbReference type="PIRSR" id="PIRSR600821-50"/>
    </source>
</evidence>
<reference evidence="9" key="1">
    <citation type="submission" date="2020-10" db="EMBL/GenBank/DDBJ databases">
        <authorList>
            <person name="Gilroy R."/>
        </authorList>
    </citation>
    <scope>NUCLEOTIDE SEQUENCE</scope>
    <source>
        <strain evidence="9">B2-16538</strain>
    </source>
</reference>
<dbReference type="NCBIfam" id="TIGR00492">
    <property type="entry name" value="alr"/>
    <property type="match status" value="1"/>
</dbReference>
<dbReference type="InterPro" id="IPR020622">
    <property type="entry name" value="Ala_racemase_pyridoxalP-BS"/>
</dbReference>
<dbReference type="CDD" id="cd00430">
    <property type="entry name" value="PLPDE_III_AR"/>
    <property type="match status" value="1"/>
</dbReference>
<comment type="similarity">
    <text evidence="5">Belongs to the alanine racemase family.</text>
</comment>
<evidence type="ECO:0000256" key="3">
    <source>
        <dbReference type="ARBA" id="ARBA00022898"/>
    </source>
</evidence>
<evidence type="ECO:0000256" key="7">
    <source>
        <dbReference type="PIRSR" id="PIRSR600821-52"/>
    </source>
</evidence>
<dbReference type="InterPro" id="IPR001608">
    <property type="entry name" value="Ala_racemase_N"/>
</dbReference>
<accession>A0A9D9J678</accession>
<feature type="active site" description="Proton acceptor; specific for D-alanine" evidence="5">
    <location>
        <position position="49"/>
    </location>
</feature>
<dbReference type="SUPFAM" id="SSF51419">
    <property type="entry name" value="PLP-binding barrel"/>
    <property type="match status" value="1"/>
</dbReference>
<evidence type="ECO:0000259" key="8">
    <source>
        <dbReference type="SMART" id="SM01005"/>
    </source>
</evidence>
<dbReference type="Pfam" id="PF00842">
    <property type="entry name" value="Ala_racemase_C"/>
    <property type="match status" value="1"/>
</dbReference>
<dbReference type="FunFam" id="3.20.20.10:FF:000002">
    <property type="entry name" value="Alanine racemase"/>
    <property type="match status" value="1"/>
</dbReference>
<proteinExistence type="inferred from homology"/>
<feature type="active site" description="Proton acceptor; specific for L-alanine" evidence="5">
    <location>
        <position position="274"/>
    </location>
</feature>
<comment type="cofactor">
    <cofactor evidence="2 5 6">
        <name>pyridoxal 5'-phosphate</name>
        <dbReference type="ChEBI" id="CHEBI:597326"/>
    </cofactor>
</comment>
<evidence type="ECO:0000256" key="5">
    <source>
        <dbReference type="HAMAP-Rule" id="MF_01201"/>
    </source>
</evidence>
<keyword evidence="3 5" id="KW-0663">Pyridoxal phosphate</keyword>
<comment type="pathway">
    <text evidence="5">Amino-acid biosynthesis; D-alanine biosynthesis; D-alanine from L-alanine: step 1/1.</text>
</comment>
<dbReference type="GO" id="GO:0030170">
    <property type="term" value="F:pyridoxal phosphate binding"/>
    <property type="evidence" value="ECO:0007669"/>
    <property type="project" value="UniProtKB-UniRule"/>
</dbReference>
<keyword evidence="4 5" id="KW-0413">Isomerase</keyword>
<dbReference type="SMART" id="SM01005">
    <property type="entry name" value="Ala_racemase_C"/>
    <property type="match status" value="1"/>
</dbReference>
<dbReference type="Proteomes" id="UP000823750">
    <property type="component" value="Unassembled WGS sequence"/>
</dbReference>
<evidence type="ECO:0000313" key="9">
    <source>
        <dbReference type="EMBL" id="MBO8486442.1"/>
    </source>
</evidence>
<dbReference type="PRINTS" id="PR00992">
    <property type="entry name" value="ALARACEMASE"/>
</dbReference>
<dbReference type="SUPFAM" id="SSF50621">
    <property type="entry name" value="Alanine racemase C-terminal domain-like"/>
    <property type="match status" value="1"/>
</dbReference>
<comment type="caution">
    <text evidence="9">The sequence shown here is derived from an EMBL/GenBank/DDBJ whole genome shotgun (WGS) entry which is preliminary data.</text>
</comment>
<dbReference type="GO" id="GO:0005829">
    <property type="term" value="C:cytosol"/>
    <property type="evidence" value="ECO:0007669"/>
    <property type="project" value="TreeGrafter"/>
</dbReference>
<feature type="modified residue" description="N6-(pyridoxal phosphate)lysine" evidence="5 6">
    <location>
        <position position="49"/>
    </location>
</feature>
<comment type="catalytic activity">
    <reaction evidence="1 5">
        <text>L-alanine = D-alanine</text>
        <dbReference type="Rhea" id="RHEA:20249"/>
        <dbReference type="ChEBI" id="CHEBI:57416"/>
        <dbReference type="ChEBI" id="CHEBI:57972"/>
        <dbReference type="EC" id="5.1.1.1"/>
    </reaction>
</comment>
<dbReference type="Gene3D" id="2.40.37.10">
    <property type="entry name" value="Lyase, Ornithine Decarboxylase, Chain A, domain 1"/>
    <property type="match status" value="1"/>
</dbReference>
<dbReference type="InterPro" id="IPR009006">
    <property type="entry name" value="Ala_racemase/Decarboxylase_C"/>
</dbReference>
<dbReference type="PANTHER" id="PTHR30511">
    <property type="entry name" value="ALANINE RACEMASE"/>
    <property type="match status" value="1"/>
</dbReference>
<evidence type="ECO:0000256" key="4">
    <source>
        <dbReference type="ARBA" id="ARBA00023235"/>
    </source>
</evidence>
<dbReference type="EMBL" id="JADILX010000128">
    <property type="protein sequence ID" value="MBO8486442.1"/>
    <property type="molecule type" value="Genomic_DNA"/>
</dbReference>
<dbReference type="AlphaFoldDB" id="A0A9D9J678"/>
<evidence type="ECO:0000256" key="2">
    <source>
        <dbReference type="ARBA" id="ARBA00001933"/>
    </source>
</evidence>
<reference evidence="9" key="2">
    <citation type="journal article" date="2021" name="PeerJ">
        <title>Extensive microbial diversity within the chicken gut microbiome revealed by metagenomics and culture.</title>
        <authorList>
            <person name="Gilroy R."/>
            <person name="Ravi A."/>
            <person name="Getino M."/>
            <person name="Pursley I."/>
            <person name="Horton D.L."/>
            <person name="Alikhan N.F."/>
            <person name="Baker D."/>
            <person name="Gharbi K."/>
            <person name="Hall N."/>
            <person name="Watson M."/>
            <person name="Adriaenssens E.M."/>
            <person name="Foster-Nyarko E."/>
            <person name="Jarju S."/>
            <person name="Secka A."/>
            <person name="Antonio M."/>
            <person name="Oren A."/>
            <person name="Chaudhuri R.R."/>
            <person name="La Ragione R."/>
            <person name="Hildebrand F."/>
            <person name="Pallen M.J."/>
        </authorList>
    </citation>
    <scope>NUCLEOTIDE SEQUENCE</scope>
    <source>
        <strain evidence="9">B2-16538</strain>
    </source>
</reference>
<evidence type="ECO:0000256" key="1">
    <source>
        <dbReference type="ARBA" id="ARBA00000316"/>
    </source>
</evidence>
<dbReference type="EC" id="5.1.1.1" evidence="5"/>
<feature type="domain" description="Alanine racemase C-terminal" evidence="8">
    <location>
        <begin position="252"/>
        <end position="378"/>
    </location>
</feature>
<feature type="binding site" evidence="5 7">
    <location>
        <position position="324"/>
    </location>
    <ligand>
        <name>substrate</name>
    </ligand>
</feature>
<protein>
    <recommendedName>
        <fullName evidence="5">Alanine racemase</fullName>
        <ecNumber evidence="5">5.1.1.1</ecNumber>
    </recommendedName>
</protein>
<dbReference type="GO" id="GO:0008784">
    <property type="term" value="F:alanine racemase activity"/>
    <property type="evidence" value="ECO:0007669"/>
    <property type="project" value="UniProtKB-UniRule"/>
</dbReference>
<dbReference type="GO" id="GO:0030632">
    <property type="term" value="P:D-alanine biosynthetic process"/>
    <property type="evidence" value="ECO:0007669"/>
    <property type="project" value="UniProtKB-UniRule"/>
</dbReference>